<feature type="repeat" description="WD" evidence="4">
    <location>
        <begin position="278"/>
        <end position="300"/>
    </location>
</feature>
<comment type="similarity">
    <text evidence="3">Belongs to the WD repeat CIA1 family.</text>
</comment>
<dbReference type="InterPro" id="IPR015943">
    <property type="entry name" value="WD40/YVTN_repeat-like_dom_sf"/>
</dbReference>
<dbReference type="AlphaFoldDB" id="A0AAJ0FAF2"/>
<feature type="compositionally biased region" description="Low complexity" evidence="5">
    <location>
        <begin position="393"/>
        <end position="403"/>
    </location>
</feature>
<feature type="region of interest" description="Disordered" evidence="5">
    <location>
        <begin position="110"/>
        <end position="134"/>
    </location>
</feature>
<dbReference type="PROSITE" id="PS50294">
    <property type="entry name" value="WD_REPEATS_REGION"/>
    <property type="match status" value="2"/>
</dbReference>
<feature type="repeat" description="WD" evidence="4">
    <location>
        <begin position="65"/>
        <end position="103"/>
    </location>
</feature>
<dbReference type="PROSITE" id="PS00678">
    <property type="entry name" value="WD_REPEATS_1"/>
    <property type="match status" value="1"/>
</dbReference>
<dbReference type="Gene3D" id="2.130.10.10">
    <property type="entry name" value="YVTN repeat-like/Quinoprotein amine dehydrogenase"/>
    <property type="match status" value="1"/>
</dbReference>
<organism evidence="6 7">
    <name type="scientific">Echria macrotheca</name>
    <dbReference type="NCBI Taxonomy" id="438768"/>
    <lineage>
        <taxon>Eukaryota</taxon>
        <taxon>Fungi</taxon>
        <taxon>Dikarya</taxon>
        <taxon>Ascomycota</taxon>
        <taxon>Pezizomycotina</taxon>
        <taxon>Sordariomycetes</taxon>
        <taxon>Sordariomycetidae</taxon>
        <taxon>Sordariales</taxon>
        <taxon>Schizotheciaceae</taxon>
        <taxon>Echria</taxon>
    </lineage>
</organism>
<evidence type="ECO:0000256" key="4">
    <source>
        <dbReference type="PROSITE-ProRule" id="PRU00221"/>
    </source>
</evidence>
<dbReference type="PANTHER" id="PTHR19920:SF0">
    <property type="entry name" value="CYTOSOLIC IRON-SULFUR PROTEIN ASSEMBLY PROTEIN CIAO1-RELATED"/>
    <property type="match status" value="1"/>
</dbReference>
<dbReference type="InterPro" id="IPR001680">
    <property type="entry name" value="WD40_rpt"/>
</dbReference>
<dbReference type="SMART" id="SM00320">
    <property type="entry name" value="WD40"/>
    <property type="match status" value="6"/>
</dbReference>
<keyword evidence="2" id="KW-0677">Repeat</keyword>
<dbReference type="HAMAP" id="MF_03037">
    <property type="entry name" value="ciao1"/>
    <property type="match status" value="1"/>
</dbReference>
<evidence type="ECO:0000313" key="7">
    <source>
        <dbReference type="Proteomes" id="UP001239445"/>
    </source>
</evidence>
<feature type="repeat" description="WD" evidence="4">
    <location>
        <begin position="196"/>
        <end position="239"/>
    </location>
</feature>
<evidence type="ECO:0000256" key="3">
    <source>
        <dbReference type="HAMAP-Rule" id="MF_03037"/>
    </source>
</evidence>
<dbReference type="Proteomes" id="UP001239445">
    <property type="component" value="Unassembled WGS sequence"/>
</dbReference>
<name>A0AAJ0FAF2_9PEZI</name>
<dbReference type="SUPFAM" id="SSF50978">
    <property type="entry name" value="WD40 repeat-like"/>
    <property type="match status" value="1"/>
</dbReference>
<dbReference type="InterPro" id="IPR019775">
    <property type="entry name" value="WD40_repeat_CS"/>
</dbReference>
<feature type="compositionally biased region" description="Acidic residues" evidence="5">
    <location>
        <begin position="122"/>
        <end position="134"/>
    </location>
</feature>
<evidence type="ECO:0000313" key="6">
    <source>
        <dbReference type="EMBL" id="KAK1761306.1"/>
    </source>
</evidence>
<reference evidence="6" key="1">
    <citation type="submission" date="2023-06" db="EMBL/GenBank/DDBJ databases">
        <title>Genome-scale phylogeny and comparative genomics of the fungal order Sordariales.</title>
        <authorList>
            <consortium name="Lawrence Berkeley National Laboratory"/>
            <person name="Hensen N."/>
            <person name="Bonometti L."/>
            <person name="Westerberg I."/>
            <person name="Brannstrom I.O."/>
            <person name="Guillou S."/>
            <person name="Cros-Aarteil S."/>
            <person name="Calhoun S."/>
            <person name="Haridas S."/>
            <person name="Kuo A."/>
            <person name="Mondo S."/>
            <person name="Pangilinan J."/>
            <person name="Riley R."/>
            <person name="Labutti K."/>
            <person name="Andreopoulos B."/>
            <person name="Lipzen A."/>
            <person name="Chen C."/>
            <person name="Yanf M."/>
            <person name="Daum C."/>
            <person name="Ng V."/>
            <person name="Clum A."/>
            <person name="Steindorff A."/>
            <person name="Ohm R."/>
            <person name="Martin F."/>
            <person name="Silar P."/>
            <person name="Natvig D."/>
            <person name="Lalanne C."/>
            <person name="Gautier V."/>
            <person name="Ament-Velasquez S.L."/>
            <person name="Kruys A."/>
            <person name="Hutchinson M.I."/>
            <person name="Powell A.J."/>
            <person name="Barry K."/>
            <person name="Miller A.N."/>
            <person name="Grigoriev I.V."/>
            <person name="Debuchy R."/>
            <person name="Gladieux P."/>
            <person name="Thoren M.H."/>
            <person name="Johannesson H."/>
        </authorList>
    </citation>
    <scope>NUCLEOTIDE SEQUENCE</scope>
    <source>
        <strain evidence="6">PSN4</strain>
    </source>
</reference>
<dbReference type="PRINTS" id="PR00320">
    <property type="entry name" value="GPROTEINBRPT"/>
</dbReference>
<feature type="region of interest" description="Disordered" evidence="5">
    <location>
        <begin position="365"/>
        <end position="406"/>
    </location>
</feature>
<evidence type="ECO:0000256" key="1">
    <source>
        <dbReference type="ARBA" id="ARBA00022574"/>
    </source>
</evidence>
<gene>
    <name evidence="3" type="primary">CIA1</name>
    <name evidence="6" type="ORF">QBC47DRAFT_409328</name>
</gene>
<dbReference type="GO" id="GO:0016226">
    <property type="term" value="P:iron-sulfur cluster assembly"/>
    <property type="evidence" value="ECO:0007669"/>
    <property type="project" value="UniProtKB-UniRule"/>
</dbReference>
<sequence length="462" mass="50465">MASSSPEGDSSSATKITPLATFEPDLYQRAWQSIPHPSLPLLATPHGTSVTIFSLATLSKHSALVNGHTRSVRSVAWQPGLGAGQLRVVSGSFDSTAAVWNFRGDRRQGDTELEREVKVEADGEGEGEGEEEEDEWELTVVLEGHENEVKSVAFSPSGQFLATCSRDKSVWVWEDVSGEQGGDEDDGGEWDTVAVLSEHDGDVKAVAWCPDVPGRERRKGVFGVDVLASASYDNTVRIWREDGDGEWVCVAVLEGHEATAWGVQWETRPREDGKFPRLLTYSADGSVRVWELKVDEEEEVEARQPWSGIPNTMRRSLREDWVCTAVLPKVHGRDVYSVAWSAESGILASTGSDGVIALYAEDGDQHSAQDEDVEMVSPPAAEPAKPESDQQPTTTATDTNGTTQKGGWRVLTTIENAHGPYEINHITWCKRFDAGTDRKGIEEMLVTTGDDGLVKAWAVTLD</sequence>
<dbReference type="InterPro" id="IPR036322">
    <property type="entry name" value="WD40_repeat_dom_sf"/>
</dbReference>
<evidence type="ECO:0000256" key="2">
    <source>
        <dbReference type="ARBA" id="ARBA00022737"/>
    </source>
</evidence>
<keyword evidence="1 4" id="KW-0853">WD repeat</keyword>
<dbReference type="InterPro" id="IPR028608">
    <property type="entry name" value="CIAO1/Cia1"/>
</dbReference>
<keyword evidence="7" id="KW-1185">Reference proteome</keyword>
<dbReference type="PROSITE" id="PS50082">
    <property type="entry name" value="WD_REPEATS_2"/>
    <property type="match status" value="4"/>
</dbReference>
<dbReference type="PANTHER" id="PTHR19920">
    <property type="entry name" value="WD40 PROTEIN CIAO1"/>
    <property type="match status" value="1"/>
</dbReference>
<dbReference type="GO" id="GO:0097361">
    <property type="term" value="C:cytosolic [4Fe-4S] assembly targeting complex"/>
    <property type="evidence" value="ECO:0007669"/>
    <property type="project" value="InterPro"/>
</dbReference>
<dbReference type="InterPro" id="IPR020472">
    <property type="entry name" value="WD40_PAC1"/>
</dbReference>
<comment type="function">
    <text evidence="3">Essential component of the cytosolic iron-sulfur (Fe/S) protein assembly machinery. Required for the maturation of extramitochondrial Fe/S proteins.</text>
</comment>
<proteinExistence type="inferred from homology"/>
<accession>A0AAJ0FAF2</accession>
<dbReference type="EMBL" id="MU839827">
    <property type="protein sequence ID" value="KAK1761306.1"/>
    <property type="molecule type" value="Genomic_DNA"/>
</dbReference>
<dbReference type="Pfam" id="PF00400">
    <property type="entry name" value="WD40"/>
    <property type="match status" value="5"/>
</dbReference>
<protein>
    <recommendedName>
        <fullName evidence="3">Probable cytosolic iron-sulfur protein assembly protein 1</fullName>
    </recommendedName>
</protein>
<evidence type="ECO:0000256" key="5">
    <source>
        <dbReference type="SAM" id="MobiDB-lite"/>
    </source>
</evidence>
<feature type="repeat" description="WD" evidence="4">
    <location>
        <begin position="142"/>
        <end position="174"/>
    </location>
</feature>
<comment type="caution">
    <text evidence="6">The sequence shown here is derived from an EMBL/GenBank/DDBJ whole genome shotgun (WGS) entry which is preliminary data.</text>
</comment>
<feature type="compositionally biased region" description="Basic and acidic residues" evidence="5">
    <location>
        <begin position="110"/>
        <end position="121"/>
    </location>
</feature>